<keyword evidence="2" id="KW-1133">Transmembrane helix</keyword>
<dbReference type="Pfam" id="PF18895">
    <property type="entry name" value="T4SS_pilin"/>
    <property type="match status" value="1"/>
</dbReference>
<feature type="transmembrane region" description="Helical" evidence="2">
    <location>
        <begin position="51"/>
        <end position="74"/>
    </location>
</feature>
<name>A0A2M8LD51_9BACT</name>
<comment type="caution">
    <text evidence="3">The sequence shown here is derived from an EMBL/GenBank/DDBJ whole genome shotgun (WGS) entry which is preliminary data.</text>
</comment>
<feature type="coiled-coil region" evidence="1">
    <location>
        <begin position="147"/>
        <end position="209"/>
    </location>
</feature>
<proteinExistence type="predicted"/>
<reference evidence="4" key="1">
    <citation type="submission" date="2017-09" db="EMBL/GenBank/DDBJ databases">
        <title>Depth-based differentiation of microbial function through sediment-hosted aquifers and enrichment of novel symbionts in the deep terrestrial subsurface.</title>
        <authorList>
            <person name="Probst A.J."/>
            <person name="Ladd B."/>
            <person name="Jarett J.K."/>
            <person name="Geller-Mcgrath D.E."/>
            <person name="Sieber C.M.K."/>
            <person name="Emerson J.B."/>
            <person name="Anantharaman K."/>
            <person name="Thomas B.C."/>
            <person name="Malmstrom R."/>
            <person name="Stieglmeier M."/>
            <person name="Klingl A."/>
            <person name="Woyke T."/>
            <person name="Ryan C.M."/>
            <person name="Banfield J.F."/>
        </authorList>
    </citation>
    <scope>NUCLEOTIDE SEQUENCE [LARGE SCALE GENOMIC DNA]</scope>
</reference>
<dbReference type="Proteomes" id="UP000228700">
    <property type="component" value="Unassembled WGS sequence"/>
</dbReference>
<evidence type="ECO:0000256" key="1">
    <source>
        <dbReference type="SAM" id="Coils"/>
    </source>
</evidence>
<dbReference type="EMBL" id="PFEQ01000001">
    <property type="protein sequence ID" value="PJE74534.1"/>
    <property type="molecule type" value="Genomic_DNA"/>
</dbReference>
<protein>
    <submittedName>
        <fullName evidence="3">Uncharacterized protein</fullName>
    </submittedName>
</protein>
<evidence type="ECO:0000313" key="4">
    <source>
        <dbReference type="Proteomes" id="UP000228700"/>
    </source>
</evidence>
<keyword evidence="2" id="KW-0812">Transmembrane</keyword>
<gene>
    <name evidence="3" type="ORF">COV01_00675</name>
</gene>
<feature type="transmembrane region" description="Helical" evidence="2">
    <location>
        <begin position="95"/>
        <end position="112"/>
    </location>
</feature>
<keyword evidence="1" id="KW-0175">Coiled coil</keyword>
<dbReference type="InterPro" id="IPR043993">
    <property type="entry name" value="T4SS_pilin"/>
</dbReference>
<keyword evidence="2" id="KW-0472">Membrane</keyword>
<evidence type="ECO:0000256" key="2">
    <source>
        <dbReference type="SAM" id="Phobius"/>
    </source>
</evidence>
<organism evidence="3 4">
    <name type="scientific">Candidatus Taylorbacteria bacterium CG10_big_fil_rev_8_21_14_0_10_41_48</name>
    <dbReference type="NCBI Taxonomy" id="1975024"/>
    <lineage>
        <taxon>Bacteria</taxon>
        <taxon>Candidatus Tayloriibacteriota</taxon>
    </lineage>
</organism>
<dbReference type="AlphaFoldDB" id="A0A2M8LD51"/>
<accession>A0A2M8LD51</accession>
<sequence length="389" mass="41852">MQKTVKPLFIFILTLALIAPVAVFAIAINTNYVPLTDIPGIQEATPQNPGGVLQGIFNLAIGLGSILAIIMIIFAGFKYMYEESIFGKKDAKEKIINAFFGLALILGSYVILKTINGDLLRINLLLPLSDGKLSGLVAKQKEFEVSLDSAIKSAEKALSEAKAIQDQITLVDTEISSLKSIIGNSTTGFESERQALKDAETKKQTLVNKELYTRANENPNLAITRAQLEVLGNREASGATASTNVSATLAGAQANINAAIQQLEASDPGQTNPDTKKQVADLRAKEVVLNSSTEQLSLIEAYNKRNEAIQNQIRPIGISGGISSVNNQFSEIPKSQYTDPLSLYKAIINNGNENSKKLKEAGYPDEAKKLLSDSISRANAICSTNNCGY</sequence>
<evidence type="ECO:0000313" key="3">
    <source>
        <dbReference type="EMBL" id="PJE74534.1"/>
    </source>
</evidence>